<evidence type="ECO:0000313" key="3">
    <source>
        <dbReference type="Proteomes" id="UP000775872"/>
    </source>
</evidence>
<proteinExistence type="predicted"/>
<evidence type="ECO:0000313" key="2">
    <source>
        <dbReference type="EMBL" id="CAH0049633.1"/>
    </source>
</evidence>
<feature type="compositionally biased region" description="Polar residues" evidence="1">
    <location>
        <begin position="1"/>
        <end position="15"/>
    </location>
</feature>
<comment type="caution">
    <text evidence="2">The sequence shown here is derived from an EMBL/GenBank/DDBJ whole genome shotgun (WGS) entry which is preliminary data.</text>
</comment>
<feature type="non-terminal residue" evidence="2">
    <location>
        <position position="1"/>
    </location>
</feature>
<name>A0A9N9Z648_9HYPO</name>
<organism evidence="2 3">
    <name type="scientific">Clonostachys solani</name>
    <dbReference type="NCBI Taxonomy" id="160281"/>
    <lineage>
        <taxon>Eukaryota</taxon>
        <taxon>Fungi</taxon>
        <taxon>Dikarya</taxon>
        <taxon>Ascomycota</taxon>
        <taxon>Pezizomycotina</taxon>
        <taxon>Sordariomycetes</taxon>
        <taxon>Hypocreomycetidae</taxon>
        <taxon>Hypocreales</taxon>
        <taxon>Bionectriaceae</taxon>
        <taxon>Clonostachys</taxon>
    </lineage>
</organism>
<evidence type="ECO:0000256" key="1">
    <source>
        <dbReference type="SAM" id="MobiDB-lite"/>
    </source>
</evidence>
<dbReference type="OrthoDB" id="10460326at2759"/>
<feature type="region of interest" description="Disordered" evidence="1">
    <location>
        <begin position="1"/>
        <end position="56"/>
    </location>
</feature>
<gene>
    <name evidence="2" type="ORF">CSOL1703_00001591</name>
</gene>
<dbReference type="Proteomes" id="UP000775872">
    <property type="component" value="Unassembled WGS sequence"/>
</dbReference>
<dbReference type="AlphaFoldDB" id="A0A9N9Z648"/>
<dbReference type="EMBL" id="CABFOC020000035">
    <property type="protein sequence ID" value="CAH0049633.1"/>
    <property type="molecule type" value="Genomic_DNA"/>
</dbReference>
<keyword evidence="3" id="KW-1185">Reference proteome</keyword>
<accession>A0A9N9Z648</accession>
<protein>
    <submittedName>
        <fullName evidence="2">Uncharacterized protein</fullName>
    </submittedName>
</protein>
<reference evidence="2" key="1">
    <citation type="submission" date="2021-10" db="EMBL/GenBank/DDBJ databases">
        <authorList>
            <person name="Piombo E."/>
        </authorList>
    </citation>
    <scope>NUCLEOTIDE SEQUENCE</scope>
</reference>
<sequence>MTSKTSGIPLTTGNLATHIEGDAARNKRGKGTPSHPEPVTNPGPFTPQVNTDTDPDHRADRIVSAIDGYANHGKVTYPRPNWG</sequence>
<feature type="compositionally biased region" description="Pro residues" evidence="1">
    <location>
        <begin position="35"/>
        <end position="45"/>
    </location>
</feature>